<accession>A0ABX2A2C6</accession>
<evidence type="ECO:0000313" key="3">
    <source>
        <dbReference type="Proteomes" id="UP000757540"/>
    </source>
</evidence>
<comment type="caution">
    <text evidence="2">The sequence shown here is derived from an EMBL/GenBank/DDBJ whole genome shotgun (WGS) entry which is preliminary data.</text>
</comment>
<dbReference type="InterPro" id="IPR011991">
    <property type="entry name" value="ArsR-like_HTH"/>
</dbReference>
<dbReference type="GO" id="GO:0003677">
    <property type="term" value="F:DNA binding"/>
    <property type="evidence" value="ECO:0007669"/>
    <property type="project" value="UniProtKB-KW"/>
</dbReference>
<dbReference type="InterPro" id="IPR039422">
    <property type="entry name" value="MarR/SlyA-like"/>
</dbReference>
<dbReference type="PANTHER" id="PTHR33164">
    <property type="entry name" value="TRANSCRIPTIONAL REGULATOR, MARR FAMILY"/>
    <property type="match status" value="1"/>
</dbReference>
<keyword evidence="2" id="KW-0238">DNA-binding</keyword>
<evidence type="ECO:0000313" key="2">
    <source>
        <dbReference type="EMBL" id="NOV95912.1"/>
    </source>
</evidence>
<reference evidence="2 3" key="1">
    <citation type="submission" date="2020-05" db="EMBL/GenBank/DDBJ databases">
        <title>Genomic Encyclopedia of Type Strains, Phase III (KMG-III): the genomes of soil and plant-associated and newly described type strains.</title>
        <authorList>
            <person name="Whitman W."/>
        </authorList>
    </citation>
    <scope>NUCLEOTIDE SEQUENCE [LARGE SCALE GENOMIC DNA]</scope>
    <source>
        <strain evidence="2 3">KCTC 19046</strain>
    </source>
</reference>
<dbReference type="Pfam" id="PF12802">
    <property type="entry name" value="MarR_2"/>
    <property type="match status" value="1"/>
</dbReference>
<gene>
    <name evidence="2" type="ORF">HDG69_000465</name>
</gene>
<dbReference type="SUPFAM" id="SSF46785">
    <property type="entry name" value="Winged helix' DNA-binding domain"/>
    <property type="match status" value="1"/>
</dbReference>
<dbReference type="Proteomes" id="UP000757540">
    <property type="component" value="Unassembled WGS sequence"/>
</dbReference>
<dbReference type="InterPro" id="IPR036390">
    <property type="entry name" value="WH_DNA-bd_sf"/>
</dbReference>
<dbReference type="CDD" id="cd00090">
    <property type="entry name" value="HTH_ARSR"/>
    <property type="match status" value="1"/>
</dbReference>
<sequence>MHDTAPLPAPPDPQTDPFGALEREVRVLIRRAQSTSALTARLIHPELEASAYPLLAHIAMHPGTRGSDLAAHFGVGRATVSRQLSRLAELGLVHRETDPEDTRGQQITLTDDGAARFQKARDARVTMLEAALTQWDKDEVAELARLLNHYSADVVAWLGSQQGAAQLRLSAADAHAAR</sequence>
<feature type="domain" description="HTH marR-type" evidence="1">
    <location>
        <begin position="18"/>
        <end position="152"/>
    </location>
</feature>
<dbReference type="EMBL" id="JABEZU010000001">
    <property type="protein sequence ID" value="NOV95912.1"/>
    <property type="molecule type" value="Genomic_DNA"/>
</dbReference>
<dbReference type="Gene3D" id="1.10.10.10">
    <property type="entry name" value="Winged helix-like DNA-binding domain superfamily/Winged helix DNA-binding domain"/>
    <property type="match status" value="1"/>
</dbReference>
<dbReference type="PANTHER" id="PTHR33164:SF57">
    <property type="entry name" value="MARR-FAMILY TRANSCRIPTIONAL REGULATOR"/>
    <property type="match status" value="1"/>
</dbReference>
<protein>
    <submittedName>
        <fullName evidence="2">DNA-binding MarR family transcriptional regulator</fullName>
    </submittedName>
</protein>
<dbReference type="SMART" id="SM00347">
    <property type="entry name" value="HTH_MARR"/>
    <property type="match status" value="1"/>
</dbReference>
<organism evidence="2 3">
    <name type="scientific">Isoptericola halotolerans</name>
    <dbReference type="NCBI Taxonomy" id="300560"/>
    <lineage>
        <taxon>Bacteria</taxon>
        <taxon>Bacillati</taxon>
        <taxon>Actinomycetota</taxon>
        <taxon>Actinomycetes</taxon>
        <taxon>Micrococcales</taxon>
        <taxon>Promicromonosporaceae</taxon>
        <taxon>Isoptericola</taxon>
    </lineage>
</organism>
<name>A0ABX2A2C6_9MICO</name>
<keyword evidence="3" id="KW-1185">Reference proteome</keyword>
<evidence type="ECO:0000259" key="1">
    <source>
        <dbReference type="PROSITE" id="PS50995"/>
    </source>
</evidence>
<dbReference type="PROSITE" id="PS50995">
    <property type="entry name" value="HTH_MARR_2"/>
    <property type="match status" value="1"/>
</dbReference>
<proteinExistence type="predicted"/>
<dbReference type="InterPro" id="IPR000835">
    <property type="entry name" value="HTH_MarR-typ"/>
</dbReference>
<dbReference type="RefSeq" id="WP_171782172.1">
    <property type="nucleotide sequence ID" value="NZ_BAAAML010000002.1"/>
</dbReference>
<dbReference type="InterPro" id="IPR036388">
    <property type="entry name" value="WH-like_DNA-bd_sf"/>
</dbReference>